<sequence length="69" mass="7702">MARRKSATERRTALALDAVDAYRRHRGRTTQREDAAANLGMDLPTFRAALDDARRLGFDIEAPPEQSSS</sequence>
<reference evidence="2" key="1">
    <citation type="submission" date="2016-10" db="EMBL/GenBank/DDBJ databases">
        <authorList>
            <person name="Varghese N."/>
            <person name="Submissions S."/>
        </authorList>
    </citation>
    <scope>NUCLEOTIDE SEQUENCE [LARGE SCALE GENOMIC DNA]</scope>
    <source>
        <strain evidence="2">DSM 45843</strain>
    </source>
</reference>
<name>A0A1H0BPI2_9ACTN</name>
<keyword evidence="2" id="KW-1185">Reference proteome</keyword>
<protein>
    <submittedName>
        <fullName evidence="1">Uncharacterized protein</fullName>
    </submittedName>
</protein>
<dbReference type="Proteomes" id="UP000199088">
    <property type="component" value="Unassembled WGS sequence"/>
</dbReference>
<proteinExistence type="predicted"/>
<dbReference type="AlphaFoldDB" id="A0A1H0BPI2"/>
<organism evidence="1 2">
    <name type="scientific">Klenkia soli</name>
    <dbReference type="NCBI Taxonomy" id="1052260"/>
    <lineage>
        <taxon>Bacteria</taxon>
        <taxon>Bacillati</taxon>
        <taxon>Actinomycetota</taxon>
        <taxon>Actinomycetes</taxon>
        <taxon>Geodermatophilales</taxon>
        <taxon>Geodermatophilaceae</taxon>
        <taxon>Klenkia</taxon>
    </lineage>
</organism>
<accession>A0A1H0BPI2</accession>
<dbReference type="RefSeq" id="WP_091237845.1">
    <property type="nucleotide sequence ID" value="NZ_FNIR01000001.1"/>
</dbReference>
<evidence type="ECO:0000313" key="2">
    <source>
        <dbReference type="Proteomes" id="UP000199088"/>
    </source>
</evidence>
<gene>
    <name evidence="1" type="ORF">SAMN05660199_00079</name>
</gene>
<evidence type="ECO:0000313" key="1">
    <source>
        <dbReference type="EMBL" id="SDN47569.1"/>
    </source>
</evidence>
<dbReference type="EMBL" id="FNIR01000001">
    <property type="protein sequence ID" value="SDN47569.1"/>
    <property type="molecule type" value="Genomic_DNA"/>
</dbReference>